<evidence type="ECO:0000256" key="4">
    <source>
        <dbReference type="SAM" id="Phobius"/>
    </source>
</evidence>
<accession>A0A1I4WUJ1</accession>
<dbReference type="EMBL" id="FOUM01000022">
    <property type="protein sequence ID" value="SFN16833.1"/>
    <property type="molecule type" value="Genomic_DNA"/>
</dbReference>
<dbReference type="InterPro" id="IPR029044">
    <property type="entry name" value="Nucleotide-diphossugar_trans"/>
</dbReference>
<evidence type="ECO:0000313" key="5">
    <source>
        <dbReference type="EMBL" id="SEA75873.1"/>
    </source>
</evidence>
<gene>
    <name evidence="5" type="ORF">SAMN04487924_112119</name>
    <name evidence="6" type="ORF">SAMN05216250_12261</name>
</gene>
<dbReference type="PANTHER" id="PTHR43630">
    <property type="entry name" value="POLY-BETA-1,6-N-ACETYL-D-GLUCOSAMINE SYNTHASE"/>
    <property type="match status" value="1"/>
</dbReference>
<evidence type="ECO:0000313" key="7">
    <source>
        <dbReference type="Proteomes" id="UP000183040"/>
    </source>
</evidence>
<keyword evidence="4" id="KW-0812">Transmembrane</keyword>
<dbReference type="SUPFAM" id="SSF53448">
    <property type="entry name" value="Nucleotide-diphospho-sugar transferases"/>
    <property type="match status" value="1"/>
</dbReference>
<evidence type="ECO:0000313" key="6">
    <source>
        <dbReference type="EMBL" id="SFN16833.1"/>
    </source>
</evidence>
<dbReference type="Gene3D" id="3.90.550.10">
    <property type="entry name" value="Spore Coat Polysaccharide Biosynthesis Protein SpsA, Chain A"/>
    <property type="match status" value="1"/>
</dbReference>
<feature type="transmembrane region" description="Helical" evidence="4">
    <location>
        <begin position="325"/>
        <end position="342"/>
    </location>
</feature>
<dbReference type="Proteomes" id="UP000183766">
    <property type="component" value="Unassembled WGS sequence"/>
</dbReference>
<keyword evidence="4" id="KW-0472">Membrane</keyword>
<keyword evidence="4" id="KW-1133">Transmembrane helix</keyword>
<name>A0A1I4WUJ1_9BACE</name>
<protein>
    <submittedName>
        <fullName evidence="6">Glycosyltransferase, catalytic subunit of cellulose synthase and poly-beta-1,6-N-acetylglucosamine synthase</fullName>
    </submittedName>
</protein>
<proteinExistence type="inferred from homology"/>
<feature type="transmembrane region" description="Helical" evidence="4">
    <location>
        <begin position="299"/>
        <end position="319"/>
    </location>
</feature>
<sequence length="386" mass="44328">MTTILYIAEIILYTILAINIGYLLLFALASKFYRRRNYPNTPKHNKFAVLFPAYKEDKVILPTIQSFLQQDYPAEFYDIIVISDQMQESTNEALRQLPIRLLTADYTDSSKAKAMNLAMKATADTPYDMIVIMDADNTTDPDFLSEINRTFQAGEKAIQAHRTAKNMNTDVAVLDAASEEINNSIFRSGHIALGFSSALIGSGMALEAQWFRQHVPQLETAGEDKELESLLLKQRIHIEYLEHVHVKDEKTQKKEVIKNQRKRWIAAQFDSLSRALPSFPGELLRGNINYCDKVFQWTLLPRIVLIFCTFFFTIIFTIVHPHMSIKWWILSFSLFLALFTAIPKRMLNKRLLQGILQLPSLLAGIVSNLFKLKGVNKQFIHTEHDH</sequence>
<dbReference type="Proteomes" id="UP000183040">
    <property type="component" value="Unassembled WGS sequence"/>
</dbReference>
<dbReference type="PANTHER" id="PTHR43630:SF1">
    <property type="entry name" value="POLY-BETA-1,6-N-ACETYL-D-GLUCOSAMINE SYNTHASE"/>
    <property type="match status" value="1"/>
</dbReference>
<dbReference type="RefSeq" id="WP_081354156.1">
    <property type="nucleotide sequence ID" value="NZ_FNRP01000012.1"/>
</dbReference>
<reference evidence="7 8" key="1">
    <citation type="submission" date="2016-10" db="EMBL/GenBank/DDBJ databases">
        <authorList>
            <person name="de Groot N.N."/>
        </authorList>
    </citation>
    <scope>NUCLEOTIDE SEQUENCE [LARGE SCALE GENOMIC DNA]</scope>
    <source>
        <strain evidence="6 8">NLAE-zl-C202</strain>
        <strain evidence="5 7">NLAE-zl-G339</strain>
    </source>
</reference>
<keyword evidence="2" id="KW-0328">Glycosyltransferase</keyword>
<keyword evidence="3 6" id="KW-0808">Transferase</keyword>
<dbReference type="GO" id="GO:0016757">
    <property type="term" value="F:glycosyltransferase activity"/>
    <property type="evidence" value="ECO:0007669"/>
    <property type="project" value="UniProtKB-KW"/>
</dbReference>
<evidence type="ECO:0000256" key="1">
    <source>
        <dbReference type="ARBA" id="ARBA00006739"/>
    </source>
</evidence>
<dbReference type="AlphaFoldDB" id="A0A1I4WUJ1"/>
<feature type="transmembrane region" description="Helical" evidence="4">
    <location>
        <begin position="6"/>
        <end position="29"/>
    </location>
</feature>
<evidence type="ECO:0000256" key="2">
    <source>
        <dbReference type="ARBA" id="ARBA00022676"/>
    </source>
</evidence>
<dbReference type="EMBL" id="FNRP01000012">
    <property type="protein sequence ID" value="SEA75873.1"/>
    <property type="molecule type" value="Genomic_DNA"/>
</dbReference>
<evidence type="ECO:0000256" key="3">
    <source>
        <dbReference type="ARBA" id="ARBA00022679"/>
    </source>
</evidence>
<comment type="similarity">
    <text evidence="1">Belongs to the glycosyltransferase 2 family.</text>
</comment>
<organism evidence="6 8">
    <name type="scientific">Bacteroides xylanisolvens</name>
    <dbReference type="NCBI Taxonomy" id="371601"/>
    <lineage>
        <taxon>Bacteria</taxon>
        <taxon>Pseudomonadati</taxon>
        <taxon>Bacteroidota</taxon>
        <taxon>Bacteroidia</taxon>
        <taxon>Bacteroidales</taxon>
        <taxon>Bacteroidaceae</taxon>
        <taxon>Bacteroides</taxon>
    </lineage>
</organism>
<dbReference type="Pfam" id="PF13641">
    <property type="entry name" value="Glyco_tranf_2_3"/>
    <property type="match status" value="1"/>
</dbReference>
<evidence type="ECO:0000313" key="8">
    <source>
        <dbReference type="Proteomes" id="UP000183766"/>
    </source>
</evidence>